<dbReference type="Pfam" id="PF12079">
    <property type="entry name" value="DUF3558"/>
    <property type="match status" value="1"/>
</dbReference>
<feature type="chain" id="PRO_5039406294" evidence="2">
    <location>
        <begin position="24"/>
        <end position="218"/>
    </location>
</feature>
<name>A0A3A4KJH2_9NOCA</name>
<feature type="compositionally biased region" description="Low complexity" evidence="1">
    <location>
        <begin position="31"/>
        <end position="51"/>
    </location>
</feature>
<dbReference type="OrthoDB" id="4570709at2"/>
<dbReference type="RefSeq" id="WP_120039724.1">
    <property type="nucleotide sequence ID" value="NZ_QZFU01000016.1"/>
</dbReference>
<feature type="signal peptide" evidence="2">
    <location>
        <begin position="1"/>
        <end position="23"/>
    </location>
</feature>
<feature type="compositionally biased region" description="Polar residues" evidence="1">
    <location>
        <begin position="59"/>
        <end position="78"/>
    </location>
</feature>
<reference evidence="3 4" key="1">
    <citation type="submission" date="2018-09" db="EMBL/GenBank/DDBJ databases">
        <title>YIM PH21274 draft genome.</title>
        <authorList>
            <person name="Miao C."/>
        </authorList>
    </citation>
    <scope>NUCLEOTIDE SEQUENCE [LARGE SCALE GENOMIC DNA]</scope>
    <source>
        <strain evidence="3 4">YIM PH 21724</strain>
    </source>
</reference>
<evidence type="ECO:0000256" key="2">
    <source>
        <dbReference type="SAM" id="SignalP"/>
    </source>
</evidence>
<evidence type="ECO:0000313" key="4">
    <source>
        <dbReference type="Proteomes" id="UP000266677"/>
    </source>
</evidence>
<feature type="region of interest" description="Disordered" evidence="1">
    <location>
        <begin position="31"/>
        <end position="117"/>
    </location>
</feature>
<keyword evidence="4" id="KW-1185">Reference proteome</keyword>
<dbReference type="InterPro" id="IPR024520">
    <property type="entry name" value="DUF3558"/>
</dbReference>
<keyword evidence="2" id="KW-0732">Signal</keyword>
<evidence type="ECO:0000313" key="3">
    <source>
        <dbReference type="EMBL" id="RJO76804.1"/>
    </source>
</evidence>
<dbReference type="Proteomes" id="UP000266677">
    <property type="component" value="Unassembled WGS sequence"/>
</dbReference>
<comment type="caution">
    <text evidence="3">The sequence shown here is derived from an EMBL/GenBank/DDBJ whole genome shotgun (WGS) entry which is preliminary data.</text>
</comment>
<proteinExistence type="predicted"/>
<dbReference type="PROSITE" id="PS51257">
    <property type="entry name" value="PROKAR_LIPOPROTEIN"/>
    <property type="match status" value="1"/>
</dbReference>
<dbReference type="EMBL" id="QZFU01000016">
    <property type="protein sequence ID" value="RJO76804.1"/>
    <property type="molecule type" value="Genomic_DNA"/>
</dbReference>
<evidence type="ECO:0000256" key="1">
    <source>
        <dbReference type="SAM" id="MobiDB-lite"/>
    </source>
</evidence>
<gene>
    <name evidence="3" type="ORF">D5S18_11225</name>
</gene>
<sequence>MKISASKYLVTAVTCGAALLLSACNEDVTPTKGTTGATSSTSAQANAPTTAKADGGSAPETTRTDSSGGTPTTKTATPVSDEPWDSCDIPSADISAAGLNPGSKERNKNPNSPAPGCHWLSSDGKYELQINTDDQTIDQIAQSPKVVNVRRTNYYGRQMIVFNARQDGNHIGCLLGLQTSSGSVVFTTRKHGDQAPTLEPCAAVQEFMGKLGNKNLPA</sequence>
<accession>A0A3A4KJH2</accession>
<organism evidence="3 4">
    <name type="scientific">Nocardia panacis</name>
    <dbReference type="NCBI Taxonomy" id="2340916"/>
    <lineage>
        <taxon>Bacteria</taxon>
        <taxon>Bacillati</taxon>
        <taxon>Actinomycetota</taxon>
        <taxon>Actinomycetes</taxon>
        <taxon>Mycobacteriales</taxon>
        <taxon>Nocardiaceae</taxon>
        <taxon>Nocardia</taxon>
    </lineage>
</organism>
<dbReference type="AlphaFoldDB" id="A0A3A4KJH2"/>
<protein>
    <submittedName>
        <fullName evidence="3">DUF3558 domain-containing protein</fullName>
    </submittedName>
</protein>